<dbReference type="InterPro" id="IPR009057">
    <property type="entry name" value="Homeodomain-like_sf"/>
</dbReference>
<evidence type="ECO:0000256" key="4">
    <source>
        <dbReference type="PROSITE-ProRule" id="PRU00169"/>
    </source>
</evidence>
<dbReference type="Pfam" id="PF00072">
    <property type="entry name" value="Response_reg"/>
    <property type="match status" value="1"/>
</dbReference>
<dbReference type="InterPro" id="IPR020449">
    <property type="entry name" value="Tscrpt_reg_AraC-type_HTH"/>
</dbReference>
<keyword evidence="3" id="KW-0804">Transcription</keyword>
<organism evidence="7 8">
    <name type="scientific">Paenibacillus tritici</name>
    <dbReference type="NCBI Taxonomy" id="1873425"/>
    <lineage>
        <taxon>Bacteria</taxon>
        <taxon>Bacillati</taxon>
        <taxon>Bacillota</taxon>
        <taxon>Bacilli</taxon>
        <taxon>Bacillales</taxon>
        <taxon>Paenibacillaceae</taxon>
        <taxon>Paenibacillus</taxon>
    </lineage>
</organism>
<dbReference type="InterPro" id="IPR018060">
    <property type="entry name" value="HTH_AraC"/>
</dbReference>
<dbReference type="SUPFAM" id="SSF52172">
    <property type="entry name" value="CheY-like"/>
    <property type="match status" value="1"/>
</dbReference>
<name>A0ABX2DMX2_9BACL</name>
<dbReference type="PANTHER" id="PTHR43280">
    <property type="entry name" value="ARAC-FAMILY TRANSCRIPTIONAL REGULATOR"/>
    <property type="match status" value="1"/>
</dbReference>
<dbReference type="PRINTS" id="PR00032">
    <property type="entry name" value="HTHARAC"/>
</dbReference>
<dbReference type="CDD" id="cd17536">
    <property type="entry name" value="REC_YesN-like"/>
    <property type="match status" value="1"/>
</dbReference>
<keyword evidence="8" id="KW-1185">Reference proteome</keyword>
<dbReference type="RefSeq" id="WP_173131222.1">
    <property type="nucleotide sequence ID" value="NZ_JABMKX010000004.1"/>
</dbReference>
<dbReference type="SUPFAM" id="SSF46689">
    <property type="entry name" value="Homeodomain-like"/>
    <property type="match status" value="2"/>
</dbReference>
<keyword evidence="2" id="KW-0238">DNA-binding</keyword>
<dbReference type="Proteomes" id="UP000711047">
    <property type="component" value="Unassembled WGS sequence"/>
</dbReference>
<dbReference type="SMART" id="SM00342">
    <property type="entry name" value="HTH_ARAC"/>
    <property type="match status" value="1"/>
</dbReference>
<reference evidence="7 8" key="1">
    <citation type="submission" date="2020-05" db="EMBL/GenBank/DDBJ databases">
        <title>Paenibacillus glebae, sp. nov., Paenibacillus humi sp. nov., Paenibacillus pedi sp. nov., Paenibacillus terrestris sp. nov. and Paenibacillus terricola sp. nov., isolated from a forest top soil sample.</title>
        <authorList>
            <person name="Qi S."/>
            <person name="Carlier A."/>
            <person name="Cnockaert M."/>
            <person name="Vandamme P."/>
        </authorList>
    </citation>
    <scope>NUCLEOTIDE SEQUENCE [LARGE SCALE GENOMIC DNA]</scope>
    <source>
        <strain evidence="7 8">LMG 29502</strain>
    </source>
</reference>
<evidence type="ECO:0000256" key="3">
    <source>
        <dbReference type="ARBA" id="ARBA00023163"/>
    </source>
</evidence>
<comment type="caution">
    <text evidence="7">The sequence shown here is derived from an EMBL/GenBank/DDBJ whole genome shotgun (WGS) entry which is preliminary data.</text>
</comment>
<evidence type="ECO:0000256" key="1">
    <source>
        <dbReference type="ARBA" id="ARBA00023015"/>
    </source>
</evidence>
<feature type="domain" description="HTH araC/xylS-type" evidence="5">
    <location>
        <begin position="252"/>
        <end position="350"/>
    </location>
</feature>
<dbReference type="Gene3D" id="1.10.10.60">
    <property type="entry name" value="Homeodomain-like"/>
    <property type="match status" value="2"/>
</dbReference>
<dbReference type="Gene3D" id="3.40.50.2300">
    <property type="match status" value="1"/>
</dbReference>
<accession>A0ABX2DMX2</accession>
<dbReference type="EMBL" id="JABMKX010000004">
    <property type="protein sequence ID" value="NQX45572.1"/>
    <property type="molecule type" value="Genomic_DNA"/>
</dbReference>
<protein>
    <submittedName>
        <fullName evidence="7">Response regulator</fullName>
    </submittedName>
</protein>
<evidence type="ECO:0000313" key="8">
    <source>
        <dbReference type="Proteomes" id="UP000711047"/>
    </source>
</evidence>
<dbReference type="InterPro" id="IPR011006">
    <property type="entry name" value="CheY-like_superfamily"/>
</dbReference>
<proteinExistence type="predicted"/>
<dbReference type="Pfam" id="PF12833">
    <property type="entry name" value="HTH_18"/>
    <property type="match status" value="1"/>
</dbReference>
<dbReference type="PROSITE" id="PS50110">
    <property type="entry name" value="RESPONSE_REGULATORY"/>
    <property type="match status" value="1"/>
</dbReference>
<feature type="modified residue" description="4-aspartylphosphate" evidence="4">
    <location>
        <position position="55"/>
    </location>
</feature>
<keyword evidence="1" id="KW-0805">Transcription regulation</keyword>
<evidence type="ECO:0000259" key="5">
    <source>
        <dbReference type="PROSITE" id="PS01124"/>
    </source>
</evidence>
<dbReference type="PANTHER" id="PTHR43280:SF10">
    <property type="entry name" value="REGULATORY PROTEIN POCR"/>
    <property type="match status" value="1"/>
</dbReference>
<gene>
    <name evidence="7" type="ORF">HQN87_09535</name>
</gene>
<evidence type="ECO:0000313" key="7">
    <source>
        <dbReference type="EMBL" id="NQX45572.1"/>
    </source>
</evidence>
<evidence type="ECO:0000256" key="2">
    <source>
        <dbReference type="ARBA" id="ARBA00023125"/>
    </source>
</evidence>
<evidence type="ECO:0000259" key="6">
    <source>
        <dbReference type="PROSITE" id="PS50110"/>
    </source>
</evidence>
<dbReference type="InterPro" id="IPR018062">
    <property type="entry name" value="HTH_AraC-typ_CS"/>
</dbReference>
<dbReference type="PROSITE" id="PS00041">
    <property type="entry name" value="HTH_ARAC_FAMILY_1"/>
    <property type="match status" value="1"/>
</dbReference>
<sequence>MIKVLLVDDEGWNRELVRTFGTWEAFGMEIVGESEGGNEALRLAGVLEPDIVITDMRMPGTDGVMLMNALHNEYPEMKVIVISGYDDFKYAQSALRYGAVDYLLKPIDPAELNAVLDKCRKELEEAAAEHEQYRLDIDVSWSLASHKQLMKAHFNELNVESVHAVLGNITEELKLGSVQSPGMLRQAASEMLLLLKELQRGNGLEDVHLKTEIPGAVLTAPESLECWLRELYTESLEQLIGQRRFKNKLNLEDVRQYICGHYAEAVTLEGLSRVFFVSKEYLSKVFKLEYGINVTDYILRLRMDKAKQWLESGNIPIKTVAELAGYEDVGYFYRVFKKHFGVAPGEMRKQAEGLKMSNPEG</sequence>
<dbReference type="InterPro" id="IPR001789">
    <property type="entry name" value="Sig_transdc_resp-reg_receiver"/>
</dbReference>
<feature type="domain" description="Response regulatory" evidence="6">
    <location>
        <begin position="3"/>
        <end position="120"/>
    </location>
</feature>
<keyword evidence="4" id="KW-0597">Phosphoprotein</keyword>
<dbReference type="PROSITE" id="PS01124">
    <property type="entry name" value="HTH_ARAC_FAMILY_2"/>
    <property type="match status" value="1"/>
</dbReference>
<dbReference type="SMART" id="SM00448">
    <property type="entry name" value="REC"/>
    <property type="match status" value="1"/>
</dbReference>